<dbReference type="PROSITE" id="PS51029">
    <property type="entry name" value="MADF"/>
    <property type="match status" value="1"/>
</dbReference>
<dbReference type="Pfam" id="PF10545">
    <property type="entry name" value="MADF_DNA_bdg"/>
    <property type="match status" value="1"/>
</dbReference>
<dbReference type="PANTHER" id="PTHR21505">
    <property type="entry name" value="MADF DOMAIN-CONTAINING PROTEIN-RELATED"/>
    <property type="match status" value="1"/>
</dbReference>
<dbReference type="AlphaFoldDB" id="A0AAU9U4G2"/>
<feature type="domain" description="MADF" evidence="1">
    <location>
        <begin position="10"/>
        <end position="99"/>
    </location>
</feature>
<evidence type="ECO:0000259" key="1">
    <source>
        <dbReference type="PROSITE" id="PS51029"/>
    </source>
</evidence>
<proteinExistence type="predicted"/>
<dbReference type="PANTHER" id="PTHR21505:SF12">
    <property type="entry name" value="MADF DOMAIN-CONTAINING PROTEIN-RELATED"/>
    <property type="match status" value="1"/>
</dbReference>
<dbReference type="InterPro" id="IPR006578">
    <property type="entry name" value="MADF-dom"/>
</dbReference>
<organism evidence="2 3">
    <name type="scientific">Euphydryas editha</name>
    <name type="common">Edith's checkerspot</name>
    <dbReference type="NCBI Taxonomy" id="104508"/>
    <lineage>
        <taxon>Eukaryota</taxon>
        <taxon>Metazoa</taxon>
        <taxon>Ecdysozoa</taxon>
        <taxon>Arthropoda</taxon>
        <taxon>Hexapoda</taxon>
        <taxon>Insecta</taxon>
        <taxon>Pterygota</taxon>
        <taxon>Neoptera</taxon>
        <taxon>Endopterygota</taxon>
        <taxon>Lepidoptera</taxon>
        <taxon>Glossata</taxon>
        <taxon>Ditrysia</taxon>
        <taxon>Papilionoidea</taxon>
        <taxon>Nymphalidae</taxon>
        <taxon>Nymphalinae</taxon>
        <taxon>Euphydryas</taxon>
    </lineage>
</organism>
<dbReference type="EMBL" id="CAKOGL010000012">
    <property type="protein sequence ID" value="CAH2092595.1"/>
    <property type="molecule type" value="Genomic_DNA"/>
</dbReference>
<protein>
    <recommendedName>
        <fullName evidence="1">MADF domain-containing protein</fullName>
    </recommendedName>
</protein>
<evidence type="ECO:0000313" key="3">
    <source>
        <dbReference type="Proteomes" id="UP001153954"/>
    </source>
</evidence>
<accession>A0AAU9U4G2</accession>
<gene>
    <name evidence="2" type="ORF">EEDITHA_LOCUS8342</name>
</gene>
<reference evidence="2" key="1">
    <citation type="submission" date="2022-03" db="EMBL/GenBank/DDBJ databases">
        <authorList>
            <person name="Tunstrom K."/>
        </authorList>
    </citation>
    <scope>NUCLEOTIDE SEQUENCE</scope>
</reference>
<comment type="caution">
    <text evidence="2">The sequence shown here is derived from an EMBL/GenBank/DDBJ whole genome shotgun (WGS) entry which is preliminary data.</text>
</comment>
<keyword evidence="3" id="KW-1185">Reference proteome</keyword>
<dbReference type="Proteomes" id="UP001153954">
    <property type="component" value="Unassembled WGS sequence"/>
</dbReference>
<evidence type="ECO:0000313" key="2">
    <source>
        <dbReference type="EMBL" id="CAH2092595.1"/>
    </source>
</evidence>
<dbReference type="SMART" id="SM00595">
    <property type="entry name" value="MADF"/>
    <property type="match status" value="1"/>
</dbReference>
<name>A0AAU9U4G2_EUPED</name>
<sequence>MRWSENETFDFVKLYFSHENLWNSEHEHYKLNKQRLKAYRDIVSEFNALTGISLTISEIKSKIKNLRSTYSQELNKIKCRSGPHYTYEPTIKWFAYWHKRSQQLRLPKTHDSLATFEESGVIDNDSQKLWNADETDHRSDEAHLHSLISENNNDLTLILKSVPEDTQPIHIDRHSTHKIRQKKIKQRNPSMDVSDILQCSLDSNIKLEKDDEFDIYGKYIASQLRSMDLTKALRIQLQIQRLIGKARLSN</sequence>